<organism evidence="1 2">
    <name type="scientific">Canavalia gladiata</name>
    <name type="common">Sword bean</name>
    <name type="synonym">Dolichos gladiatus</name>
    <dbReference type="NCBI Taxonomy" id="3824"/>
    <lineage>
        <taxon>Eukaryota</taxon>
        <taxon>Viridiplantae</taxon>
        <taxon>Streptophyta</taxon>
        <taxon>Embryophyta</taxon>
        <taxon>Tracheophyta</taxon>
        <taxon>Spermatophyta</taxon>
        <taxon>Magnoliopsida</taxon>
        <taxon>eudicotyledons</taxon>
        <taxon>Gunneridae</taxon>
        <taxon>Pentapetalae</taxon>
        <taxon>rosids</taxon>
        <taxon>fabids</taxon>
        <taxon>Fabales</taxon>
        <taxon>Fabaceae</taxon>
        <taxon>Papilionoideae</taxon>
        <taxon>50 kb inversion clade</taxon>
        <taxon>NPAAA clade</taxon>
        <taxon>indigoferoid/millettioid clade</taxon>
        <taxon>Phaseoleae</taxon>
        <taxon>Canavalia</taxon>
    </lineage>
</organism>
<name>A0AAN9LLG3_CANGL</name>
<evidence type="ECO:0000313" key="1">
    <source>
        <dbReference type="EMBL" id="KAK7336283.1"/>
    </source>
</evidence>
<dbReference type="AlphaFoldDB" id="A0AAN9LLG3"/>
<protein>
    <submittedName>
        <fullName evidence="1">Uncharacterized protein</fullName>
    </submittedName>
</protein>
<dbReference type="EMBL" id="JAYMYQ010000004">
    <property type="protein sequence ID" value="KAK7336283.1"/>
    <property type="molecule type" value="Genomic_DNA"/>
</dbReference>
<proteinExistence type="predicted"/>
<evidence type="ECO:0000313" key="2">
    <source>
        <dbReference type="Proteomes" id="UP001367508"/>
    </source>
</evidence>
<dbReference type="Proteomes" id="UP001367508">
    <property type="component" value="Unassembled WGS sequence"/>
</dbReference>
<reference evidence="1 2" key="1">
    <citation type="submission" date="2024-01" db="EMBL/GenBank/DDBJ databases">
        <title>The genomes of 5 underutilized Papilionoideae crops provide insights into root nodulation and disease resistanc.</title>
        <authorList>
            <person name="Jiang F."/>
        </authorList>
    </citation>
    <scope>NUCLEOTIDE SEQUENCE [LARGE SCALE GENOMIC DNA]</scope>
    <source>
        <strain evidence="1">LVBAO_FW01</strain>
        <tissue evidence="1">Leaves</tissue>
    </source>
</reference>
<keyword evidence="2" id="KW-1185">Reference proteome</keyword>
<gene>
    <name evidence="1" type="ORF">VNO77_16819</name>
</gene>
<accession>A0AAN9LLG3</accession>
<sequence length="81" mass="9001">MASLILIASELVRNHEWDAATLLAAYPPSYSTTATSWAAAFTVRKPLKDEGVVQKNSHRTEESVVENPLESRVCVDFVVWP</sequence>
<comment type="caution">
    <text evidence="1">The sequence shown here is derived from an EMBL/GenBank/DDBJ whole genome shotgun (WGS) entry which is preliminary data.</text>
</comment>